<sequence>VTSAHPFPANGSALTPLPASAEPLETLQFTLPDGTLVTRFGARGLARHGRERGEDWNEIGYGPNETVDPATGLALDKGPGNYLTFVPQYFKNRTWGVE</sequence>
<name>A0ABX0MWY3_9BURK</name>
<reference evidence="1 2" key="1">
    <citation type="submission" date="2019-10" db="EMBL/GenBank/DDBJ databases">
        <title>Taxonomy of Antarctic Massilia spp.: description of Massilia rubra sp. nov., Massilia aquatica sp. nov., Massilia mucilaginosa sp. nov., Massilia frigida sp. nov. isolated from streams, lakes and regoliths.</title>
        <authorList>
            <person name="Holochova P."/>
            <person name="Sedlacek I."/>
            <person name="Kralova S."/>
            <person name="Maslanova I."/>
            <person name="Busse H.-J."/>
            <person name="Stankova E."/>
            <person name="Vrbovska V."/>
            <person name="Kovarovic V."/>
            <person name="Bartak M."/>
            <person name="Svec P."/>
            <person name="Pantucek R."/>
        </authorList>
    </citation>
    <scope>NUCLEOTIDE SEQUENCE [LARGE SCALE GENOMIC DNA]</scope>
    <source>
        <strain evidence="1 2">CCM 8694</strain>
    </source>
</reference>
<accession>A0ABX0MWY3</accession>
<dbReference type="EMBL" id="WHJF01000518">
    <property type="protein sequence ID" value="NHZ67291.1"/>
    <property type="molecule type" value="Genomic_DNA"/>
</dbReference>
<evidence type="ECO:0000313" key="2">
    <source>
        <dbReference type="Proteomes" id="UP000610594"/>
    </source>
</evidence>
<evidence type="ECO:0000313" key="1">
    <source>
        <dbReference type="EMBL" id="NHZ67291.1"/>
    </source>
</evidence>
<feature type="non-terminal residue" evidence="1">
    <location>
        <position position="1"/>
    </location>
</feature>
<feature type="non-terminal residue" evidence="1">
    <location>
        <position position="98"/>
    </location>
</feature>
<dbReference type="Proteomes" id="UP000610594">
    <property type="component" value="Unassembled WGS sequence"/>
</dbReference>
<protein>
    <submittedName>
        <fullName evidence="1">Thiol oxidoreductase</fullName>
    </submittedName>
</protein>
<keyword evidence="2" id="KW-1185">Reference proteome</keyword>
<gene>
    <name evidence="1" type="ORF">F1735_34520</name>
</gene>
<proteinExistence type="predicted"/>
<organism evidence="1 2">
    <name type="scientific">Massilia genomosp. 1</name>
    <dbReference type="NCBI Taxonomy" id="2609280"/>
    <lineage>
        <taxon>Bacteria</taxon>
        <taxon>Pseudomonadati</taxon>
        <taxon>Pseudomonadota</taxon>
        <taxon>Betaproteobacteria</taxon>
        <taxon>Burkholderiales</taxon>
        <taxon>Oxalobacteraceae</taxon>
        <taxon>Telluria group</taxon>
        <taxon>Massilia</taxon>
    </lineage>
</organism>
<comment type="caution">
    <text evidence="1">The sequence shown here is derived from an EMBL/GenBank/DDBJ whole genome shotgun (WGS) entry which is preliminary data.</text>
</comment>